<comment type="caution">
    <text evidence="1">The sequence shown here is derived from an EMBL/GenBank/DDBJ whole genome shotgun (WGS) entry which is preliminary data.</text>
</comment>
<evidence type="ECO:0000313" key="1">
    <source>
        <dbReference type="EMBL" id="PUA31746.1"/>
    </source>
</evidence>
<reference evidence="1 2" key="1">
    <citation type="submission" date="2017-04" db="EMBL/GenBank/DDBJ databases">
        <title>Draft Aigarchaeota genome from a New Zealand hot spring.</title>
        <authorList>
            <person name="Reysenbach A.-L."/>
            <person name="Donaho J.A."/>
            <person name="Gerhart J."/>
            <person name="Kelley J.F."/>
            <person name="Kouba K."/>
            <person name="Podar M."/>
            <person name="Stott M."/>
        </authorList>
    </citation>
    <scope>NUCLEOTIDE SEQUENCE [LARGE SCALE GENOMIC DNA]</scope>
    <source>
        <strain evidence="1">NZ13_MG1</strain>
    </source>
</reference>
<name>A0A2R7Y2G7_9ARCH</name>
<proteinExistence type="predicted"/>
<dbReference type="Proteomes" id="UP000244066">
    <property type="component" value="Unassembled WGS sequence"/>
</dbReference>
<gene>
    <name evidence="1" type="ORF">B9J98_05345</name>
</gene>
<dbReference type="AlphaFoldDB" id="A0A2R7Y2G7"/>
<organism evidence="1 2">
    <name type="scientific">Candidatus Terraquivivens tikiterensis</name>
    <dbReference type="NCBI Taxonomy" id="1980982"/>
    <lineage>
        <taxon>Archaea</taxon>
        <taxon>Nitrososphaerota</taxon>
        <taxon>Candidatus Wolframiiraptoraceae</taxon>
        <taxon>Candidatus Terraquivivens</taxon>
    </lineage>
</organism>
<accession>A0A2R7Y2G7</accession>
<dbReference type="EMBL" id="NDWU01000013">
    <property type="protein sequence ID" value="PUA31746.1"/>
    <property type="molecule type" value="Genomic_DNA"/>
</dbReference>
<protein>
    <submittedName>
        <fullName evidence="1">Uncharacterized protein</fullName>
    </submittedName>
</protein>
<evidence type="ECO:0000313" key="2">
    <source>
        <dbReference type="Proteomes" id="UP000244066"/>
    </source>
</evidence>
<sequence>MGKLFMSQERIRVKITVGRANVEIEAPPELLERSVRDVISALGVSEAVEPGSGPQRRVRPAESSTCRALIEGILNEGWFSTPRPLSEVVSELARRGYNYDPTAVAHVLLDLVREGTLARIGRPRRYLYVAHPVPEARLEAEEGEPRNG</sequence>